<evidence type="ECO:0000313" key="1">
    <source>
        <dbReference type="EMBL" id="KKL91836.1"/>
    </source>
</evidence>
<protein>
    <submittedName>
        <fullName evidence="1">Uncharacterized protein</fullName>
    </submittedName>
</protein>
<dbReference type="AlphaFoldDB" id="A0A0F9GMT8"/>
<comment type="caution">
    <text evidence="1">The sequence shown here is derived from an EMBL/GenBank/DDBJ whole genome shotgun (WGS) entry which is preliminary data.</text>
</comment>
<sequence length="143" mass="16739">MEIVNIKYGSDENILKKMHPIDIDEFLHKRSHSSTDFWVPDGRDNTFPRVRLVATPSEASTQIKYRYRRNNLTIGDMPNNFSRVVAMGVARNLDENLEGLYQNALEFMIDNYRATQANERVVHLDPHLVDLNNWRNRNHGWNG</sequence>
<gene>
    <name evidence="1" type="ORF">LCGC14_1890690</name>
</gene>
<proteinExistence type="predicted"/>
<name>A0A0F9GMT8_9ZZZZ</name>
<reference evidence="1" key="1">
    <citation type="journal article" date="2015" name="Nature">
        <title>Complex archaea that bridge the gap between prokaryotes and eukaryotes.</title>
        <authorList>
            <person name="Spang A."/>
            <person name="Saw J.H."/>
            <person name="Jorgensen S.L."/>
            <person name="Zaremba-Niedzwiedzka K."/>
            <person name="Martijn J."/>
            <person name="Lind A.E."/>
            <person name="van Eijk R."/>
            <person name="Schleper C."/>
            <person name="Guy L."/>
            <person name="Ettema T.J."/>
        </authorList>
    </citation>
    <scope>NUCLEOTIDE SEQUENCE</scope>
</reference>
<dbReference type="EMBL" id="LAZR01019627">
    <property type="protein sequence ID" value="KKL91836.1"/>
    <property type="molecule type" value="Genomic_DNA"/>
</dbReference>
<accession>A0A0F9GMT8</accession>
<organism evidence="1">
    <name type="scientific">marine sediment metagenome</name>
    <dbReference type="NCBI Taxonomy" id="412755"/>
    <lineage>
        <taxon>unclassified sequences</taxon>
        <taxon>metagenomes</taxon>
        <taxon>ecological metagenomes</taxon>
    </lineage>
</organism>